<evidence type="ECO:0000313" key="2">
    <source>
        <dbReference type="EMBL" id="TDG22772.1"/>
    </source>
</evidence>
<dbReference type="InterPro" id="IPR007210">
    <property type="entry name" value="ABC_Gly_betaine_transp_sub-bd"/>
</dbReference>
<keyword evidence="3" id="KW-1185">Reference proteome</keyword>
<dbReference type="Gene3D" id="3.40.190.10">
    <property type="entry name" value="Periplasmic binding protein-like II"/>
    <property type="match status" value="1"/>
</dbReference>
<dbReference type="Proteomes" id="UP000295722">
    <property type="component" value="Unassembled WGS sequence"/>
</dbReference>
<evidence type="ECO:0000259" key="1">
    <source>
        <dbReference type="Pfam" id="PF04069"/>
    </source>
</evidence>
<accession>A0A4R5M8F6</accession>
<dbReference type="GO" id="GO:0043190">
    <property type="term" value="C:ATP-binding cassette (ABC) transporter complex"/>
    <property type="evidence" value="ECO:0007669"/>
    <property type="project" value="InterPro"/>
</dbReference>
<reference evidence="2 3" key="1">
    <citation type="submission" date="2019-03" db="EMBL/GenBank/DDBJ databases">
        <title>Paraburkholderia sp. 4M-K11, isolated from subtropical forest soil.</title>
        <authorList>
            <person name="Gao Z.-H."/>
            <person name="Qiu L.-H."/>
        </authorList>
    </citation>
    <scope>NUCLEOTIDE SEQUENCE [LARGE SCALE GENOMIC DNA]</scope>
    <source>
        <strain evidence="2 3">4M-K11</strain>
    </source>
</reference>
<sequence>MSLVRLGHIDLSFHAASAAVVQRLLERAGHEVVTSAEPHEAMFRSYGARAVDMLVSAWLPGSHGAYLAPYAADTHMLGVLYEPYCIWGVPDYVPESEVATVQDLKRPDVARRMEKLIQGINPGAGISRFSVEIVREYQLDAEGYHFETGPEESCYHRFEEAVERKAWVVVPLWLPQFLHARHRIRELDEPLGLLRGRDQATLIARHACTRQFSPDLIEALTSLTLGNASVSQLDYLICREGMTPLEAADIWLKSA</sequence>
<dbReference type="Gene3D" id="3.40.190.100">
    <property type="entry name" value="Glycine betaine-binding periplasmic protein, domain 2"/>
    <property type="match status" value="1"/>
</dbReference>
<dbReference type="AlphaFoldDB" id="A0A4R5M8F6"/>
<proteinExistence type="predicted"/>
<name>A0A4R5M8F6_9BURK</name>
<dbReference type="EMBL" id="SMRP01000007">
    <property type="protein sequence ID" value="TDG22772.1"/>
    <property type="molecule type" value="Genomic_DNA"/>
</dbReference>
<dbReference type="OrthoDB" id="9787902at2"/>
<gene>
    <name evidence="2" type="ORF">EYW47_16265</name>
</gene>
<dbReference type="SUPFAM" id="SSF53850">
    <property type="entry name" value="Periplasmic binding protein-like II"/>
    <property type="match status" value="1"/>
</dbReference>
<dbReference type="RefSeq" id="WP_133195869.1">
    <property type="nucleotide sequence ID" value="NZ_JBHUCW010000011.1"/>
</dbReference>
<organism evidence="2 3">
    <name type="scientific">Paraburkholderia silviterrae</name>
    <dbReference type="NCBI Taxonomy" id="2528715"/>
    <lineage>
        <taxon>Bacteria</taxon>
        <taxon>Pseudomonadati</taxon>
        <taxon>Pseudomonadota</taxon>
        <taxon>Betaproteobacteria</taxon>
        <taxon>Burkholderiales</taxon>
        <taxon>Burkholderiaceae</taxon>
        <taxon>Paraburkholderia</taxon>
    </lineage>
</organism>
<feature type="domain" description="ABC-type glycine betaine transport system substrate-binding" evidence="1">
    <location>
        <begin position="4"/>
        <end position="253"/>
    </location>
</feature>
<dbReference type="Pfam" id="PF04069">
    <property type="entry name" value="OpuAC"/>
    <property type="match status" value="1"/>
</dbReference>
<comment type="caution">
    <text evidence="2">The sequence shown here is derived from an EMBL/GenBank/DDBJ whole genome shotgun (WGS) entry which is preliminary data.</text>
</comment>
<protein>
    <submittedName>
        <fullName evidence="2">Glycine/betaine ABC transporter substrate-binding protein</fullName>
    </submittedName>
</protein>
<evidence type="ECO:0000313" key="3">
    <source>
        <dbReference type="Proteomes" id="UP000295722"/>
    </source>
</evidence>
<dbReference type="GO" id="GO:0022857">
    <property type="term" value="F:transmembrane transporter activity"/>
    <property type="evidence" value="ECO:0007669"/>
    <property type="project" value="InterPro"/>
</dbReference>